<reference evidence="2 3" key="1">
    <citation type="submission" date="2024-03" db="EMBL/GenBank/DDBJ databases">
        <authorList>
            <person name="Cao K."/>
        </authorList>
    </citation>
    <scope>NUCLEOTIDE SEQUENCE [LARGE SCALE GENOMIC DNA]</scope>
    <source>
        <strain evidence="2 3">MCCC 1K00696</strain>
    </source>
</reference>
<accession>A0ABZ2TTV0</accession>
<dbReference type="Gene3D" id="2.60.120.10">
    <property type="entry name" value="Jelly Rolls"/>
    <property type="match status" value="1"/>
</dbReference>
<dbReference type="CDD" id="cd00038">
    <property type="entry name" value="CAP_ED"/>
    <property type="match status" value="1"/>
</dbReference>
<dbReference type="InterPro" id="IPR000595">
    <property type="entry name" value="cNMP-bd_dom"/>
</dbReference>
<evidence type="ECO:0000259" key="1">
    <source>
        <dbReference type="PROSITE" id="PS50042"/>
    </source>
</evidence>
<keyword evidence="3" id="KW-1185">Reference proteome</keyword>
<dbReference type="SUPFAM" id="SSF51206">
    <property type="entry name" value="cAMP-binding domain-like"/>
    <property type="match status" value="1"/>
</dbReference>
<organism evidence="2 3">
    <name type="scientific">Polaribacter marinaquae</name>
    <dbReference type="NCBI Taxonomy" id="1642819"/>
    <lineage>
        <taxon>Bacteria</taxon>
        <taxon>Pseudomonadati</taxon>
        <taxon>Bacteroidota</taxon>
        <taxon>Flavobacteriia</taxon>
        <taxon>Flavobacteriales</taxon>
        <taxon>Flavobacteriaceae</taxon>
    </lineage>
</organism>
<protein>
    <submittedName>
        <fullName evidence="2">Crp/Fnr family transcriptional regulator</fullName>
    </submittedName>
</protein>
<feature type="domain" description="Cyclic nucleotide-binding" evidence="1">
    <location>
        <begin position="10"/>
        <end position="113"/>
    </location>
</feature>
<gene>
    <name evidence="2" type="ORF">WG950_04740</name>
</gene>
<dbReference type="Pfam" id="PF00027">
    <property type="entry name" value="cNMP_binding"/>
    <property type="match status" value="1"/>
</dbReference>
<dbReference type="InterPro" id="IPR014710">
    <property type="entry name" value="RmlC-like_jellyroll"/>
</dbReference>
<dbReference type="PROSITE" id="PS50042">
    <property type="entry name" value="CNMP_BINDING_3"/>
    <property type="match status" value="1"/>
</dbReference>
<dbReference type="EMBL" id="CP150496">
    <property type="protein sequence ID" value="WYW56561.1"/>
    <property type="molecule type" value="Genomic_DNA"/>
</dbReference>
<evidence type="ECO:0000313" key="3">
    <source>
        <dbReference type="Proteomes" id="UP001491088"/>
    </source>
</evidence>
<dbReference type="RefSeq" id="WP_340934470.1">
    <property type="nucleotide sequence ID" value="NZ_CP150496.1"/>
</dbReference>
<proteinExistence type="predicted"/>
<sequence>MNNLKKILDKFCVISEESQNLIFSLAKNIELRKGDSISKAGEISKSIYILEEGIARSFYVDEKGKEYIRNLFVPIRAIGPLGALILRKKSKFSYDCLSHCKLQVINYDDFIELTKQNLEIGKLYSKILEKVFLELEAKVYDLSVLNATERYLKVKAQIPNIENLIPQYHIASYLNITPVQLSRIRKGLYSKK</sequence>
<dbReference type="Proteomes" id="UP001491088">
    <property type="component" value="Chromosome"/>
</dbReference>
<name>A0ABZ2TTV0_9FLAO</name>
<dbReference type="InterPro" id="IPR018490">
    <property type="entry name" value="cNMP-bd_dom_sf"/>
</dbReference>
<evidence type="ECO:0000313" key="2">
    <source>
        <dbReference type="EMBL" id="WYW56561.1"/>
    </source>
</evidence>